<gene>
    <name evidence="2" type="ORF">ACFVKH_05855</name>
</gene>
<dbReference type="RefSeq" id="WP_377962926.1">
    <property type="nucleotide sequence ID" value="NZ_JBHZOL010000034.1"/>
</dbReference>
<evidence type="ECO:0000313" key="2">
    <source>
        <dbReference type="EMBL" id="MFE4105792.1"/>
    </source>
</evidence>
<sequence>MKLQQNWLNQSGVKLTGAVALSAMALVLPACSNETSNSEIVNPEENVTTEEVTGNVDGYIGQTVSVRGEVEETVDETSFLLDEDNLFGGEDILVINASGEPFVFSDEYDDVQVTGEVQEFVLADFETAYGLTLDPNLYGTYENQPAIVAQSIALSPDPGELADDPEGFYGQRLAVEGEVEEIWADGTFRLDEEQFFGGQGLLVINQSDMAGDMANVQQGEDVAVTGTLRPFVAADFERDYDLTWDLEVREQLEAEYENRPVFVAEEVYPSAQ</sequence>
<evidence type="ECO:0000256" key="1">
    <source>
        <dbReference type="SAM" id="SignalP"/>
    </source>
</evidence>
<name>A0ABW6ID56_9CYAN</name>
<keyword evidence="1" id="KW-0732">Signal</keyword>
<reference evidence="2 3" key="1">
    <citation type="submission" date="2024-10" db="EMBL/GenBank/DDBJ databases">
        <authorList>
            <person name="Ratan Roy A."/>
            <person name="Morales Sandoval P.H."/>
            <person name="De Los Santos Villalobos S."/>
            <person name="Chakraborty S."/>
            <person name="Mukherjee J."/>
        </authorList>
    </citation>
    <scope>NUCLEOTIDE SEQUENCE [LARGE SCALE GENOMIC DNA]</scope>
    <source>
        <strain evidence="2 3">S1</strain>
    </source>
</reference>
<organism evidence="2 3">
    <name type="scientific">Almyronema epifaneia S1</name>
    <dbReference type="NCBI Taxonomy" id="2991925"/>
    <lineage>
        <taxon>Bacteria</taxon>
        <taxon>Bacillati</taxon>
        <taxon>Cyanobacteriota</taxon>
        <taxon>Cyanophyceae</taxon>
        <taxon>Nodosilineales</taxon>
        <taxon>Nodosilineaceae</taxon>
        <taxon>Almyronema</taxon>
        <taxon>Almyronema epifaneia</taxon>
    </lineage>
</organism>
<protein>
    <recommendedName>
        <fullName evidence="4">DUF5666 domain-containing protein</fullName>
    </recommendedName>
</protein>
<feature type="signal peptide" evidence="1">
    <location>
        <begin position="1"/>
        <end position="25"/>
    </location>
</feature>
<evidence type="ECO:0008006" key="4">
    <source>
        <dbReference type="Google" id="ProtNLM"/>
    </source>
</evidence>
<dbReference type="Proteomes" id="UP001600165">
    <property type="component" value="Unassembled WGS sequence"/>
</dbReference>
<dbReference type="EMBL" id="JBHZOL010000034">
    <property type="protein sequence ID" value="MFE4105792.1"/>
    <property type="molecule type" value="Genomic_DNA"/>
</dbReference>
<feature type="chain" id="PRO_5046009104" description="DUF5666 domain-containing protein" evidence="1">
    <location>
        <begin position="26"/>
        <end position="272"/>
    </location>
</feature>
<keyword evidence="3" id="KW-1185">Reference proteome</keyword>
<proteinExistence type="predicted"/>
<comment type="caution">
    <text evidence="2">The sequence shown here is derived from an EMBL/GenBank/DDBJ whole genome shotgun (WGS) entry which is preliminary data.</text>
</comment>
<evidence type="ECO:0000313" key="3">
    <source>
        <dbReference type="Proteomes" id="UP001600165"/>
    </source>
</evidence>
<accession>A0ABW6ID56</accession>